<evidence type="ECO:0000256" key="5">
    <source>
        <dbReference type="RuleBase" id="RU003682"/>
    </source>
</evidence>
<dbReference type="EMBL" id="JAVFHQ010000003">
    <property type="protein sequence ID" value="KAK4549655.1"/>
    <property type="molecule type" value="Genomic_DNA"/>
</dbReference>
<gene>
    <name evidence="7" type="ORF">LTR36_004956</name>
</gene>
<evidence type="ECO:0000259" key="6">
    <source>
        <dbReference type="PROSITE" id="PS51471"/>
    </source>
</evidence>
<dbReference type="GO" id="GO:0016491">
    <property type="term" value="F:oxidoreductase activity"/>
    <property type="evidence" value="ECO:0007669"/>
    <property type="project" value="UniProtKB-KW"/>
</dbReference>
<dbReference type="PRINTS" id="PR00682">
    <property type="entry name" value="IPNSYNTHASE"/>
</dbReference>
<dbReference type="PANTHER" id="PTHR10209:SF881">
    <property type="entry name" value="FI07970P-RELATED"/>
    <property type="match status" value="1"/>
</dbReference>
<keyword evidence="4 5" id="KW-0408">Iron</keyword>
<dbReference type="GO" id="GO:0046872">
    <property type="term" value="F:metal ion binding"/>
    <property type="evidence" value="ECO:0007669"/>
    <property type="project" value="UniProtKB-KW"/>
</dbReference>
<dbReference type="InterPro" id="IPR026992">
    <property type="entry name" value="DIOX_N"/>
</dbReference>
<dbReference type="Gene3D" id="2.60.120.330">
    <property type="entry name" value="B-lactam Antibiotic, Isopenicillin N Synthase, Chain"/>
    <property type="match status" value="1"/>
</dbReference>
<feature type="domain" description="Fe2OG dioxygenase" evidence="6">
    <location>
        <begin position="204"/>
        <end position="304"/>
    </location>
</feature>
<evidence type="ECO:0000256" key="1">
    <source>
        <dbReference type="ARBA" id="ARBA00008056"/>
    </source>
</evidence>
<protein>
    <recommendedName>
        <fullName evidence="6">Fe2OG dioxygenase domain-containing protein</fullName>
    </recommendedName>
</protein>
<organism evidence="7 8">
    <name type="scientific">Oleoguttula mirabilis</name>
    <dbReference type="NCBI Taxonomy" id="1507867"/>
    <lineage>
        <taxon>Eukaryota</taxon>
        <taxon>Fungi</taxon>
        <taxon>Dikarya</taxon>
        <taxon>Ascomycota</taxon>
        <taxon>Pezizomycotina</taxon>
        <taxon>Dothideomycetes</taxon>
        <taxon>Dothideomycetidae</taxon>
        <taxon>Mycosphaerellales</taxon>
        <taxon>Teratosphaeriaceae</taxon>
        <taxon>Oleoguttula</taxon>
    </lineage>
</organism>
<evidence type="ECO:0000313" key="8">
    <source>
        <dbReference type="Proteomes" id="UP001324427"/>
    </source>
</evidence>
<comment type="caution">
    <text evidence="7">The sequence shown here is derived from an EMBL/GenBank/DDBJ whole genome shotgun (WGS) entry which is preliminary data.</text>
</comment>
<accession>A0AAV9JYD6</accession>
<evidence type="ECO:0000313" key="7">
    <source>
        <dbReference type="EMBL" id="KAK4549655.1"/>
    </source>
</evidence>
<reference evidence="7 8" key="1">
    <citation type="submission" date="2021-11" db="EMBL/GenBank/DDBJ databases">
        <title>Black yeast isolated from Biological Soil Crust.</title>
        <authorList>
            <person name="Kurbessoian T."/>
        </authorList>
    </citation>
    <scope>NUCLEOTIDE SEQUENCE [LARGE SCALE GENOMIC DNA]</scope>
    <source>
        <strain evidence="7 8">CCFEE 5522</strain>
    </source>
</reference>
<dbReference type="InterPro" id="IPR044861">
    <property type="entry name" value="IPNS-like_FE2OG_OXY"/>
</dbReference>
<dbReference type="InterPro" id="IPR005123">
    <property type="entry name" value="Oxoglu/Fe-dep_dioxygenase_dom"/>
</dbReference>
<keyword evidence="2 5" id="KW-0479">Metal-binding</keyword>
<dbReference type="AlphaFoldDB" id="A0AAV9JYD6"/>
<dbReference type="PANTHER" id="PTHR10209">
    <property type="entry name" value="OXIDOREDUCTASE, 2OG-FE II OXYGENASE FAMILY PROTEIN"/>
    <property type="match status" value="1"/>
</dbReference>
<sequence length="354" mass="40092">MSITTTAQVSESTTLRLVNGKSITFSSNEASEAESIPAIDVSRIYSPDLADRQALAEEIGSASRHIGFFTITNHGVDMQLATNTLDQAKQFFASDRDKKMEVYTGLMPKEFCGYHPMEEYNPHGQKLQNLHEAYNWNYDASKDAEAPDPNTPSINLWPSDMPVFQERLCAYQTALIGLARRLTRVFALALHLPEDAFDKFVKAPEAGMRILHYPAQTASRTDQNGIGAHTDVEHFTIITADSDGLEVLSKSRQWIKVKPTPGSFVVNIADCFMRQTNDVFVSTVHRVINETGHKRYACPFFWGFNRSTVLTPINSCVDEDNPQRYPVMTAGEYYEWRTTRQKTLWRFRKQESGE</sequence>
<evidence type="ECO:0000256" key="2">
    <source>
        <dbReference type="ARBA" id="ARBA00022723"/>
    </source>
</evidence>
<dbReference type="InterPro" id="IPR027443">
    <property type="entry name" value="IPNS-like_sf"/>
</dbReference>
<evidence type="ECO:0000256" key="3">
    <source>
        <dbReference type="ARBA" id="ARBA00023002"/>
    </source>
</evidence>
<dbReference type="Proteomes" id="UP001324427">
    <property type="component" value="Unassembled WGS sequence"/>
</dbReference>
<dbReference type="Pfam" id="PF14226">
    <property type="entry name" value="DIOX_N"/>
    <property type="match status" value="1"/>
</dbReference>
<dbReference type="SUPFAM" id="SSF51197">
    <property type="entry name" value="Clavaminate synthase-like"/>
    <property type="match status" value="1"/>
</dbReference>
<keyword evidence="3 5" id="KW-0560">Oxidoreductase</keyword>
<name>A0AAV9JYD6_9PEZI</name>
<keyword evidence="8" id="KW-1185">Reference proteome</keyword>
<dbReference type="PROSITE" id="PS51471">
    <property type="entry name" value="FE2OG_OXY"/>
    <property type="match status" value="1"/>
</dbReference>
<comment type="similarity">
    <text evidence="1 5">Belongs to the iron/ascorbate-dependent oxidoreductase family.</text>
</comment>
<dbReference type="GO" id="GO:0044283">
    <property type="term" value="P:small molecule biosynthetic process"/>
    <property type="evidence" value="ECO:0007669"/>
    <property type="project" value="UniProtKB-ARBA"/>
</dbReference>
<proteinExistence type="inferred from homology"/>
<evidence type="ECO:0000256" key="4">
    <source>
        <dbReference type="ARBA" id="ARBA00023004"/>
    </source>
</evidence>
<dbReference type="Pfam" id="PF03171">
    <property type="entry name" value="2OG-FeII_Oxy"/>
    <property type="match status" value="1"/>
</dbReference>